<sequence>MSLIRLVLLDEITDALLFIKPYKSPGPDGLQACFYQRCWDVIGSSEQKCSFIPGRRSSDNVILLREVIHYFRKRKGTLGNFVIKLDLEKAFDRLEWGFIHKVLHHFDFSVAWIDWLMTCVSSTSTSIILNGSCLDSFTHSRGIRQGDRISPYIFIFYMEYMVHLIEDKVHLQVWKGVKPTRSCFDLAHLLFTDNILLMGITSPATINAITFVLQLFCMESGMKINLGKSKLIFSKSTSMAQQLQTCSAFNIQETYDLGKYLGFPIGLSPHKEKDFHFVVEKVRAKLAGWKASMLSMKKIHLVSWEFATRPKNLGGLGIPSMNLHNKALLENFVSRAASSREPWAGLLHQQFNTYNPARLTKGSNNWRGLLVGMEMWEKGGKWLIGDEISVRFWLDRWVGGKPLRNIIYEPLPAHEEDRRVSFVMMPNCEWNFFSLPFDLPQSIRASIQGLPTSLSHDTPDSIIWGLSNDGNFSTKSAYLLHYDHLEPSEDTWDWLWKCPTLPRIQYFTWLCHKDRLPTASLLAQRGLAISPLCPHCPSEPKTIDHILRGCPLARTFWLQLQIPHSKLGTFNFSVKDWLRYNIASSHDSHLHIPWGNPGLAGAGGLIQDSLGIWVTSFRMNLGCTTSPAAELKALRQGLIATKECGINDLVVELDAKLILSWVWGKSSNMMLTNLINDSRNLCQQFDTIIPKHTYREANICVDHLAFHG</sequence>
<dbReference type="Pfam" id="PF00078">
    <property type="entry name" value="RVT_1"/>
    <property type="match status" value="1"/>
</dbReference>
<gene>
    <name evidence="2" type="ORF">CRG98_034083</name>
</gene>
<keyword evidence="3" id="KW-1185">Reference proteome</keyword>
<name>A0A2I0INI2_PUNGR</name>
<dbReference type="SUPFAM" id="SSF53098">
    <property type="entry name" value="Ribonuclease H-like"/>
    <property type="match status" value="1"/>
</dbReference>
<dbReference type="CDD" id="cd06222">
    <property type="entry name" value="RNase_H_like"/>
    <property type="match status" value="1"/>
</dbReference>
<dbReference type="Gene3D" id="3.30.420.10">
    <property type="entry name" value="Ribonuclease H-like superfamily/Ribonuclease H"/>
    <property type="match status" value="1"/>
</dbReference>
<dbReference type="EMBL" id="PGOL01002706">
    <property type="protein sequence ID" value="PKI45565.1"/>
    <property type="molecule type" value="Genomic_DNA"/>
</dbReference>
<dbReference type="AlphaFoldDB" id="A0A2I0INI2"/>
<dbReference type="InterPro" id="IPR043502">
    <property type="entry name" value="DNA/RNA_pol_sf"/>
</dbReference>
<dbReference type="PROSITE" id="PS50878">
    <property type="entry name" value="RT_POL"/>
    <property type="match status" value="1"/>
</dbReference>
<dbReference type="InterPro" id="IPR002156">
    <property type="entry name" value="RNaseH_domain"/>
</dbReference>
<dbReference type="Pfam" id="PF13966">
    <property type="entry name" value="zf-RVT"/>
    <property type="match status" value="1"/>
</dbReference>
<reference evidence="2 3" key="1">
    <citation type="submission" date="2017-11" db="EMBL/GenBank/DDBJ databases">
        <title>De-novo sequencing of pomegranate (Punica granatum L.) genome.</title>
        <authorList>
            <person name="Akparov Z."/>
            <person name="Amiraslanov A."/>
            <person name="Hajiyeva S."/>
            <person name="Abbasov M."/>
            <person name="Kaur K."/>
            <person name="Hamwieh A."/>
            <person name="Solovyev V."/>
            <person name="Salamov A."/>
            <person name="Braich B."/>
            <person name="Kosarev P."/>
            <person name="Mahmoud A."/>
            <person name="Hajiyev E."/>
            <person name="Babayeva S."/>
            <person name="Izzatullayeva V."/>
            <person name="Mammadov A."/>
            <person name="Mammadov A."/>
            <person name="Sharifova S."/>
            <person name="Ojaghi J."/>
            <person name="Eynullazada K."/>
            <person name="Bayramov B."/>
            <person name="Abdulazimova A."/>
            <person name="Shahmuradov I."/>
        </authorList>
    </citation>
    <scope>NUCLEOTIDE SEQUENCE [LARGE SCALE GENOMIC DNA]</scope>
    <source>
        <strain evidence="3">cv. AG2017</strain>
        <tissue evidence="2">Leaf</tissue>
    </source>
</reference>
<dbReference type="STRING" id="22663.A0A2I0INI2"/>
<dbReference type="Pfam" id="PF13456">
    <property type="entry name" value="RVT_3"/>
    <property type="match status" value="1"/>
</dbReference>
<evidence type="ECO:0000313" key="3">
    <source>
        <dbReference type="Proteomes" id="UP000233551"/>
    </source>
</evidence>
<dbReference type="GO" id="GO:0003676">
    <property type="term" value="F:nucleic acid binding"/>
    <property type="evidence" value="ECO:0007669"/>
    <property type="project" value="InterPro"/>
</dbReference>
<dbReference type="Proteomes" id="UP000233551">
    <property type="component" value="Unassembled WGS sequence"/>
</dbReference>
<protein>
    <recommendedName>
        <fullName evidence="1">Reverse transcriptase domain-containing protein</fullName>
    </recommendedName>
</protein>
<proteinExistence type="predicted"/>
<evidence type="ECO:0000313" key="2">
    <source>
        <dbReference type="EMBL" id="PKI45565.1"/>
    </source>
</evidence>
<organism evidence="2 3">
    <name type="scientific">Punica granatum</name>
    <name type="common">Pomegranate</name>
    <dbReference type="NCBI Taxonomy" id="22663"/>
    <lineage>
        <taxon>Eukaryota</taxon>
        <taxon>Viridiplantae</taxon>
        <taxon>Streptophyta</taxon>
        <taxon>Embryophyta</taxon>
        <taxon>Tracheophyta</taxon>
        <taxon>Spermatophyta</taxon>
        <taxon>Magnoliopsida</taxon>
        <taxon>eudicotyledons</taxon>
        <taxon>Gunneridae</taxon>
        <taxon>Pentapetalae</taxon>
        <taxon>rosids</taxon>
        <taxon>malvids</taxon>
        <taxon>Myrtales</taxon>
        <taxon>Lythraceae</taxon>
        <taxon>Punica</taxon>
    </lineage>
</organism>
<feature type="domain" description="Reverse transcriptase" evidence="1">
    <location>
        <begin position="1"/>
        <end position="265"/>
    </location>
</feature>
<comment type="caution">
    <text evidence="2">The sequence shown here is derived from an EMBL/GenBank/DDBJ whole genome shotgun (WGS) entry which is preliminary data.</text>
</comment>
<accession>A0A2I0INI2</accession>
<dbReference type="InterPro" id="IPR000477">
    <property type="entry name" value="RT_dom"/>
</dbReference>
<evidence type="ECO:0000259" key="1">
    <source>
        <dbReference type="PROSITE" id="PS50878"/>
    </source>
</evidence>
<dbReference type="InterPro" id="IPR044730">
    <property type="entry name" value="RNase_H-like_dom_plant"/>
</dbReference>
<dbReference type="InterPro" id="IPR036397">
    <property type="entry name" value="RNaseH_sf"/>
</dbReference>
<dbReference type="InterPro" id="IPR012337">
    <property type="entry name" value="RNaseH-like_sf"/>
</dbReference>
<dbReference type="GO" id="GO:0004523">
    <property type="term" value="F:RNA-DNA hybrid ribonuclease activity"/>
    <property type="evidence" value="ECO:0007669"/>
    <property type="project" value="InterPro"/>
</dbReference>
<dbReference type="SUPFAM" id="SSF56672">
    <property type="entry name" value="DNA/RNA polymerases"/>
    <property type="match status" value="1"/>
</dbReference>
<dbReference type="PANTHER" id="PTHR33116">
    <property type="entry name" value="REVERSE TRANSCRIPTASE ZINC-BINDING DOMAIN-CONTAINING PROTEIN-RELATED-RELATED"/>
    <property type="match status" value="1"/>
</dbReference>
<dbReference type="CDD" id="cd01650">
    <property type="entry name" value="RT_nLTR_like"/>
    <property type="match status" value="1"/>
</dbReference>
<dbReference type="InterPro" id="IPR026960">
    <property type="entry name" value="RVT-Znf"/>
</dbReference>
<dbReference type="PANTHER" id="PTHR33116:SF70">
    <property type="entry name" value="NON-LTR RETROELEMENT REVERSE TRANSCRIPTASE-LIKE PROTEIN"/>
    <property type="match status" value="1"/>
</dbReference>